<gene>
    <name evidence="2" type="ORF">K444DRAFT_308370</name>
</gene>
<evidence type="ECO:0000256" key="1">
    <source>
        <dbReference type="SAM" id="MobiDB-lite"/>
    </source>
</evidence>
<evidence type="ECO:0000313" key="3">
    <source>
        <dbReference type="Proteomes" id="UP000235371"/>
    </source>
</evidence>
<dbReference type="RefSeq" id="XP_024741181.1">
    <property type="nucleotide sequence ID" value="XM_024871786.1"/>
</dbReference>
<feature type="compositionally biased region" description="Polar residues" evidence="1">
    <location>
        <begin position="40"/>
        <end position="52"/>
    </location>
</feature>
<evidence type="ECO:0000313" key="2">
    <source>
        <dbReference type="EMBL" id="PMD64277.1"/>
    </source>
</evidence>
<dbReference type="OrthoDB" id="265717at2759"/>
<protein>
    <submittedName>
        <fullName evidence="2">Uncharacterized protein</fullName>
    </submittedName>
</protein>
<proteinExistence type="predicted"/>
<feature type="compositionally biased region" description="Basic and acidic residues" evidence="1">
    <location>
        <begin position="54"/>
        <end position="67"/>
    </location>
</feature>
<feature type="region of interest" description="Disordered" evidence="1">
    <location>
        <begin position="32"/>
        <end position="67"/>
    </location>
</feature>
<name>A0A2J6TMP5_9HELO</name>
<sequence>MPRPPVTPTGPSSPSKITCTCGQSFKTNSALQQHQRDSSFYRNTAKGSSGTKGSCDKTIKGENGLGEHIRDTARHKLEEFAAGTGARTTEKQKFHETWQYANFRNEETFPTFAGLPGENDINLAYYDTVDGFTYRPRKH</sequence>
<dbReference type="InParanoid" id="A0A2J6TMP5"/>
<organism evidence="2 3">
    <name type="scientific">Hyaloscypha bicolor E</name>
    <dbReference type="NCBI Taxonomy" id="1095630"/>
    <lineage>
        <taxon>Eukaryota</taxon>
        <taxon>Fungi</taxon>
        <taxon>Dikarya</taxon>
        <taxon>Ascomycota</taxon>
        <taxon>Pezizomycotina</taxon>
        <taxon>Leotiomycetes</taxon>
        <taxon>Helotiales</taxon>
        <taxon>Hyaloscyphaceae</taxon>
        <taxon>Hyaloscypha</taxon>
        <taxon>Hyaloscypha bicolor</taxon>
    </lineage>
</organism>
<dbReference type="GeneID" id="36579868"/>
<dbReference type="AlphaFoldDB" id="A0A2J6TMP5"/>
<accession>A0A2J6TMP5</accession>
<reference evidence="2 3" key="1">
    <citation type="submission" date="2016-04" db="EMBL/GenBank/DDBJ databases">
        <title>A degradative enzymes factory behind the ericoid mycorrhizal symbiosis.</title>
        <authorList>
            <consortium name="DOE Joint Genome Institute"/>
            <person name="Martino E."/>
            <person name="Morin E."/>
            <person name="Grelet G."/>
            <person name="Kuo A."/>
            <person name="Kohler A."/>
            <person name="Daghino S."/>
            <person name="Barry K."/>
            <person name="Choi C."/>
            <person name="Cichocki N."/>
            <person name="Clum A."/>
            <person name="Copeland A."/>
            <person name="Hainaut M."/>
            <person name="Haridas S."/>
            <person name="Labutti K."/>
            <person name="Lindquist E."/>
            <person name="Lipzen A."/>
            <person name="Khouja H.-R."/>
            <person name="Murat C."/>
            <person name="Ohm R."/>
            <person name="Olson A."/>
            <person name="Spatafora J."/>
            <person name="Veneault-Fourrey C."/>
            <person name="Henrissat B."/>
            <person name="Grigoriev I."/>
            <person name="Martin F."/>
            <person name="Perotto S."/>
        </authorList>
    </citation>
    <scope>NUCLEOTIDE SEQUENCE [LARGE SCALE GENOMIC DNA]</scope>
    <source>
        <strain evidence="2 3">E</strain>
    </source>
</reference>
<dbReference type="EMBL" id="KZ613769">
    <property type="protein sequence ID" value="PMD64277.1"/>
    <property type="molecule type" value="Genomic_DNA"/>
</dbReference>
<dbReference type="Proteomes" id="UP000235371">
    <property type="component" value="Unassembled WGS sequence"/>
</dbReference>
<keyword evidence="3" id="KW-1185">Reference proteome</keyword>